<comment type="caution">
    <text evidence="1">The sequence shown here is derived from an EMBL/GenBank/DDBJ whole genome shotgun (WGS) entry which is preliminary data.</text>
</comment>
<dbReference type="RefSeq" id="WP_116709933.1">
    <property type="nucleotide sequence ID" value="NZ_QEKW01000012.1"/>
</dbReference>
<evidence type="ECO:0000313" key="2">
    <source>
        <dbReference type="Proteomes" id="UP000245639"/>
    </source>
</evidence>
<dbReference type="EMBL" id="QEKW01000012">
    <property type="protein sequence ID" value="PVZ06903.1"/>
    <property type="molecule type" value="Genomic_DNA"/>
</dbReference>
<protein>
    <submittedName>
        <fullName evidence="1">Uncharacterized protein</fullName>
    </submittedName>
</protein>
<dbReference type="OrthoDB" id="3574036at2"/>
<organism evidence="1 2">
    <name type="scientific">Actinomycetospora cinnamomea</name>
    <dbReference type="NCBI Taxonomy" id="663609"/>
    <lineage>
        <taxon>Bacteria</taxon>
        <taxon>Bacillati</taxon>
        <taxon>Actinomycetota</taxon>
        <taxon>Actinomycetes</taxon>
        <taxon>Pseudonocardiales</taxon>
        <taxon>Pseudonocardiaceae</taxon>
        <taxon>Actinomycetospora</taxon>
    </lineage>
</organism>
<sequence length="138" mass="15211">MSVDSTVHPVVVPLTGRSPAAHVGAERCRPEPRTRAHHDRLLRVEDDPDEVVELLELAVTWSELDYSEVEVVPPEAWIDFAVVHRWRHPERVLRLFSLAADVALRGPHVLPVPGPSPCSVTEAARLGLADADLLASEL</sequence>
<dbReference type="Proteomes" id="UP000245639">
    <property type="component" value="Unassembled WGS sequence"/>
</dbReference>
<dbReference type="AlphaFoldDB" id="A0A2U1F3Z4"/>
<gene>
    <name evidence="1" type="ORF">C8D89_11296</name>
</gene>
<proteinExistence type="predicted"/>
<evidence type="ECO:0000313" key="1">
    <source>
        <dbReference type="EMBL" id="PVZ06903.1"/>
    </source>
</evidence>
<reference evidence="1 2" key="1">
    <citation type="submission" date="2018-04" db="EMBL/GenBank/DDBJ databases">
        <title>Genomic Encyclopedia of Type Strains, Phase IV (KMG-IV): sequencing the most valuable type-strain genomes for metagenomic binning, comparative biology and taxonomic classification.</title>
        <authorList>
            <person name="Goeker M."/>
        </authorList>
    </citation>
    <scope>NUCLEOTIDE SEQUENCE [LARGE SCALE GENOMIC DNA]</scope>
    <source>
        <strain evidence="1 2">DSM 45771</strain>
    </source>
</reference>
<keyword evidence="2" id="KW-1185">Reference proteome</keyword>
<name>A0A2U1F3Z4_9PSEU</name>
<accession>A0A2U1F3Z4</accession>